<dbReference type="EMBL" id="FQXA01000007">
    <property type="protein sequence ID" value="SHH47861.1"/>
    <property type="molecule type" value="Genomic_DNA"/>
</dbReference>
<dbReference type="Proteomes" id="UP000184000">
    <property type="component" value="Unassembled WGS sequence"/>
</dbReference>
<dbReference type="AlphaFoldDB" id="A0A1M5TAY5"/>
<accession>A0A1M5TAY5</accession>
<keyword evidence="1" id="KW-1133">Transmembrane helix</keyword>
<feature type="transmembrane region" description="Helical" evidence="1">
    <location>
        <begin position="178"/>
        <end position="198"/>
    </location>
</feature>
<dbReference type="GeneID" id="98636696"/>
<dbReference type="RefSeq" id="WP_073303125.1">
    <property type="nucleotide sequence ID" value="NZ_FQXA01000007.1"/>
</dbReference>
<evidence type="ECO:0000313" key="2">
    <source>
        <dbReference type="EMBL" id="SHH47861.1"/>
    </source>
</evidence>
<feature type="transmembrane region" description="Helical" evidence="1">
    <location>
        <begin position="24"/>
        <end position="46"/>
    </location>
</feature>
<proteinExistence type="predicted"/>
<feature type="transmembrane region" description="Helical" evidence="1">
    <location>
        <begin position="112"/>
        <end position="133"/>
    </location>
</feature>
<sequence>MQVGTPEKESGGSLWVLELIKNHFAWISATVAAMAPIAGIFSLVVYVNYIGRPDVLLRSLQFSPSLIVLVLAFILFFVAIVGSMLITSYFFSLVPAWLRPKPEYGDSFTRRLFGVTVLGMLGIVFILGIASQLDRTLESPWWLLVVFILPAVFSWPFINGHLDKAEYLAAPLAIHKGILACVLLTILVGVTALLGIYPAWYVMRFYEGRSGMSGLTEALLFCLLTMAGSLAPAVGYYMSINKNRAAQVKSALAGVLIFLGILTLTAPPVFSFASVGSMSVLGLSDRQVRKYLVSSEDYPADYLNQLSWNATSDGGKKYTLEAFSLYEFGPVTLLCPAAMRTVKNNNLKDHTNLCIAFKSDAVLPLHAISDDI</sequence>
<keyword evidence="1" id="KW-0472">Membrane</keyword>
<organism evidence="2 3">
    <name type="scientific">Stutzerimonas xanthomarina DSM 18231</name>
    <dbReference type="NCBI Taxonomy" id="1403346"/>
    <lineage>
        <taxon>Bacteria</taxon>
        <taxon>Pseudomonadati</taxon>
        <taxon>Pseudomonadota</taxon>
        <taxon>Gammaproteobacteria</taxon>
        <taxon>Pseudomonadales</taxon>
        <taxon>Pseudomonadaceae</taxon>
        <taxon>Stutzerimonas</taxon>
    </lineage>
</organism>
<keyword evidence="1" id="KW-0812">Transmembrane</keyword>
<reference evidence="2 3" key="1">
    <citation type="submission" date="2016-11" db="EMBL/GenBank/DDBJ databases">
        <authorList>
            <person name="Jaros S."/>
            <person name="Januszkiewicz K."/>
            <person name="Wedrychowicz H."/>
        </authorList>
    </citation>
    <scope>NUCLEOTIDE SEQUENCE [LARGE SCALE GENOMIC DNA]</scope>
    <source>
        <strain evidence="2 3">DSM 18231</strain>
    </source>
</reference>
<protein>
    <submittedName>
        <fullName evidence="2">Uncharacterized protein</fullName>
    </submittedName>
</protein>
<feature type="transmembrane region" description="Helical" evidence="1">
    <location>
        <begin position="139"/>
        <end position="158"/>
    </location>
</feature>
<name>A0A1M5TAY5_9GAMM</name>
<evidence type="ECO:0000256" key="1">
    <source>
        <dbReference type="SAM" id="Phobius"/>
    </source>
</evidence>
<evidence type="ECO:0000313" key="3">
    <source>
        <dbReference type="Proteomes" id="UP000184000"/>
    </source>
</evidence>
<gene>
    <name evidence="2" type="ORF">SAMN02744645_3862</name>
</gene>
<feature type="transmembrane region" description="Helical" evidence="1">
    <location>
        <begin position="66"/>
        <end position="91"/>
    </location>
</feature>
<feature type="transmembrane region" description="Helical" evidence="1">
    <location>
        <begin position="218"/>
        <end position="238"/>
    </location>
</feature>
<feature type="transmembrane region" description="Helical" evidence="1">
    <location>
        <begin position="250"/>
        <end position="270"/>
    </location>
</feature>